<accession>A0A2K3LEW5</accession>
<protein>
    <submittedName>
        <fullName evidence="1">Cyclin-dependent kinase</fullName>
    </submittedName>
</protein>
<reference evidence="1 2" key="2">
    <citation type="journal article" date="2017" name="Front. Plant Sci.">
        <title>Gene Classification and Mining of Molecular Markers Useful in Red Clover (Trifolium pratense) Breeding.</title>
        <authorList>
            <person name="Istvanek J."/>
            <person name="Dluhosova J."/>
            <person name="Dluhos P."/>
            <person name="Patkova L."/>
            <person name="Nedelnik J."/>
            <person name="Repkova J."/>
        </authorList>
    </citation>
    <scope>NUCLEOTIDE SEQUENCE [LARGE SCALE GENOMIC DNA]</scope>
    <source>
        <strain evidence="2">cv. Tatra</strain>
        <tissue evidence="1">Young leaves</tissue>
    </source>
</reference>
<dbReference type="AlphaFoldDB" id="A0A2K3LEW5"/>
<reference evidence="1 2" key="1">
    <citation type="journal article" date="2014" name="Am. J. Bot.">
        <title>Genome assembly and annotation for red clover (Trifolium pratense; Fabaceae).</title>
        <authorList>
            <person name="Istvanek J."/>
            <person name="Jaros M."/>
            <person name="Krenek A."/>
            <person name="Repkova J."/>
        </authorList>
    </citation>
    <scope>NUCLEOTIDE SEQUENCE [LARGE SCALE GENOMIC DNA]</scope>
    <source>
        <strain evidence="2">cv. Tatra</strain>
        <tissue evidence="1">Young leaves</tissue>
    </source>
</reference>
<dbReference type="ExpressionAtlas" id="A0A2K3LEW5">
    <property type="expression patterns" value="baseline"/>
</dbReference>
<keyword evidence="1" id="KW-0418">Kinase</keyword>
<organism evidence="1 2">
    <name type="scientific">Trifolium pratense</name>
    <name type="common">Red clover</name>
    <dbReference type="NCBI Taxonomy" id="57577"/>
    <lineage>
        <taxon>Eukaryota</taxon>
        <taxon>Viridiplantae</taxon>
        <taxon>Streptophyta</taxon>
        <taxon>Embryophyta</taxon>
        <taxon>Tracheophyta</taxon>
        <taxon>Spermatophyta</taxon>
        <taxon>Magnoliopsida</taxon>
        <taxon>eudicotyledons</taxon>
        <taxon>Gunneridae</taxon>
        <taxon>Pentapetalae</taxon>
        <taxon>rosids</taxon>
        <taxon>fabids</taxon>
        <taxon>Fabales</taxon>
        <taxon>Fabaceae</taxon>
        <taxon>Papilionoideae</taxon>
        <taxon>50 kb inversion clade</taxon>
        <taxon>NPAAA clade</taxon>
        <taxon>Hologalegina</taxon>
        <taxon>IRL clade</taxon>
        <taxon>Trifolieae</taxon>
        <taxon>Trifolium</taxon>
    </lineage>
</organism>
<gene>
    <name evidence="1" type="ORF">L195_g033021</name>
</gene>
<dbReference type="Proteomes" id="UP000236291">
    <property type="component" value="Unassembled WGS sequence"/>
</dbReference>
<sequence length="64" mass="7328">SPCYDPARMATTMELLHDKYFNKEPLPVPVSELRVPLTRNTKDEDSVELVPVSPYSFLELDGFE</sequence>
<name>A0A2K3LEW5_TRIPR</name>
<proteinExistence type="predicted"/>
<comment type="caution">
    <text evidence="1">The sequence shown here is derived from an EMBL/GenBank/DDBJ whole genome shotgun (WGS) entry which is preliminary data.</text>
</comment>
<dbReference type="STRING" id="57577.A0A2K3LEW5"/>
<keyword evidence="1" id="KW-0808">Transferase</keyword>
<evidence type="ECO:0000313" key="1">
    <source>
        <dbReference type="EMBL" id="PNX77060.1"/>
    </source>
</evidence>
<feature type="non-terminal residue" evidence="1">
    <location>
        <position position="1"/>
    </location>
</feature>
<evidence type="ECO:0000313" key="2">
    <source>
        <dbReference type="Proteomes" id="UP000236291"/>
    </source>
</evidence>
<dbReference type="GO" id="GO:0016301">
    <property type="term" value="F:kinase activity"/>
    <property type="evidence" value="ECO:0007669"/>
    <property type="project" value="UniProtKB-KW"/>
</dbReference>
<dbReference type="EMBL" id="ASHM01031716">
    <property type="protein sequence ID" value="PNX77060.1"/>
    <property type="molecule type" value="Genomic_DNA"/>
</dbReference>